<name>A0ABQ7FVE9_DUNSA</name>
<evidence type="ECO:0000256" key="4">
    <source>
        <dbReference type="SAM" id="SignalP"/>
    </source>
</evidence>
<organism evidence="5 6">
    <name type="scientific">Dunaliella salina</name>
    <name type="common">Green alga</name>
    <name type="synonym">Protococcus salinus</name>
    <dbReference type="NCBI Taxonomy" id="3046"/>
    <lineage>
        <taxon>Eukaryota</taxon>
        <taxon>Viridiplantae</taxon>
        <taxon>Chlorophyta</taxon>
        <taxon>core chlorophytes</taxon>
        <taxon>Chlorophyceae</taxon>
        <taxon>CS clade</taxon>
        <taxon>Chlamydomonadales</taxon>
        <taxon>Dunaliellaceae</taxon>
        <taxon>Dunaliella</taxon>
    </lineage>
</organism>
<evidence type="ECO:0000256" key="2">
    <source>
        <dbReference type="ARBA" id="ARBA00022690"/>
    </source>
</evidence>
<dbReference type="PANTHER" id="PTHR33091:SF29">
    <property type="entry name" value="SUBTILISIN INHIBITOR 1"/>
    <property type="match status" value="1"/>
</dbReference>
<sequence>MRIQALFLLFLSACAFLAVPEAVELGGEDLTMTVGAKRTWPELVGKPYAEAEAAIKRDAPDLTVSKVNSGSIVTMDFREDRVRVFVDKEGKVEKTPRPG</sequence>
<keyword evidence="6" id="KW-1185">Reference proteome</keyword>
<comment type="caution">
    <text evidence="5">The sequence shown here is derived from an EMBL/GenBank/DDBJ whole genome shotgun (WGS) entry which is preliminary data.</text>
</comment>
<dbReference type="Gene3D" id="3.30.10.10">
    <property type="entry name" value="Trypsin Inhibitor V, subunit A"/>
    <property type="match status" value="1"/>
</dbReference>
<dbReference type="InterPro" id="IPR036354">
    <property type="entry name" value="Prot_inh_pot1_sf"/>
</dbReference>
<protein>
    <submittedName>
        <fullName evidence="5">Subtilisin-chymotrypsin inhibitor WSCI-like protein</fullName>
    </submittedName>
</protein>
<comment type="similarity">
    <text evidence="1">Belongs to the protease inhibitor I13 (potato type I serine protease inhibitor) family.</text>
</comment>
<gene>
    <name evidence="5" type="ORF">DUNSADRAFT_3389</name>
</gene>
<evidence type="ECO:0000313" key="6">
    <source>
        <dbReference type="Proteomes" id="UP000815325"/>
    </source>
</evidence>
<keyword evidence="4" id="KW-0732">Signal</keyword>
<dbReference type="Proteomes" id="UP000815325">
    <property type="component" value="Unassembled WGS sequence"/>
</dbReference>
<reference evidence="5" key="1">
    <citation type="submission" date="2017-08" db="EMBL/GenBank/DDBJ databases">
        <authorList>
            <person name="Polle J.E."/>
            <person name="Barry K."/>
            <person name="Cushman J."/>
            <person name="Schmutz J."/>
            <person name="Tran D."/>
            <person name="Hathwaick L.T."/>
            <person name="Yim W.C."/>
            <person name="Jenkins J."/>
            <person name="Mckie-Krisberg Z.M."/>
            <person name="Prochnik S."/>
            <person name="Lindquist E."/>
            <person name="Dockter R.B."/>
            <person name="Adam C."/>
            <person name="Molina H."/>
            <person name="Bunkerborg J."/>
            <person name="Jin E."/>
            <person name="Buchheim M."/>
            <person name="Magnuson J."/>
        </authorList>
    </citation>
    <scope>NUCLEOTIDE SEQUENCE</scope>
    <source>
        <strain evidence="5">CCAP 19/18</strain>
    </source>
</reference>
<accession>A0ABQ7FVE9</accession>
<dbReference type="EMBL" id="MU070987">
    <property type="protein sequence ID" value="KAF5826367.1"/>
    <property type="molecule type" value="Genomic_DNA"/>
</dbReference>
<dbReference type="PANTHER" id="PTHR33091">
    <property type="entry name" value="PROTEIN, PUTATIVE, EXPRESSED-RELATED"/>
    <property type="match status" value="1"/>
</dbReference>
<dbReference type="InterPro" id="IPR000864">
    <property type="entry name" value="Prot_inh_pot1"/>
</dbReference>
<feature type="chain" id="PRO_5046892197" evidence="4">
    <location>
        <begin position="23"/>
        <end position="99"/>
    </location>
</feature>
<proteinExistence type="inferred from homology"/>
<dbReference type="PRINTS" id="PR00292">
    <property type="entry name" value="POTATOINHBTR"/>
</dbReference>
<dbReference type="Pfam" id="PF00280">
    <property type="entry name" value="potato_inhibit"/>
    <property type="match status" value="1"/>
</dbReference>
<keyword evidence="2" id="KW-0646">Protease inhibitor</keyword>
<feature type="signal peptide" evidence="4">
    <location>
        <begin position="1"/>
        <end position="22"/>
    </location>
</feature>
<keyword evidence="3" id="KW-0722">Serine protease inhibitor</keyword>
<evidence type="ECO:0000313" key="5">
    <source>
        <dbReference type="EMBL" id="KAF5826367.1"/>
    </source>
</evidence>
<evidence type="ECO:0000256" key="3">
    <source>
        <dbReference type="ARBA" id="ARBA00022900"/>
    </source>
</evidence>
<evidence type="ECO:0000256" key="1">
    <source>
        <dbReference type="ARBA" id="ARBA00008210"/>
    </source>
</evidence>
<dbReference type="SUPFAM" id="SSF54654">
    <property type="entry name" value="CI-2 family of serine protease inhibitors"/>
    <property type="match status" value="1"/>
</dbReference>